<evidence type="ECO:0008006" key="3">
    <source>
        <dbReference type="Google" id="ProtNLM"/>
    </source>
</evidence>
<dbReference type="EMBL" id="JAJCJK010000002">
    <property type="protein sequence ID" value="MCB6937282.1"/>
    <property type="molecule type" value="Genomic_DNA"/>
</dbReference>
<sequence length="154" mass="17872">MLEDIDEELLPFISDYKINLLEPKSIMDFTKFRTQLKQLFEVLQNASDKNRLQAVLQEDEQFKNMDRETVEAINLFAGMNIQTDGKEEVIDMCKAWEEQREEGIEQGIEQGRKTEVFDSVQCGDYSTARGAQKLNLYIDEFKKQMMAAGFSIPQ</sequence>
<accession>A0AAW4UDH0</accession>
<dbReference type="RefSeq" id="WP_306780487.1">
    <property type="nucleotide sequence ID" value="NZ_JAJCJK010000002.1"/>
</dbReference>
<dbReference type="AlphaFoldDB" id="A0AAW4UDH0"/>
<evidence type="ECO:0000313" key="1">
    <source>
        <dbReference type="EMBL" id="MCB6937282.1"/>
    </source>
</evidence>
<name>A0AAW4UDH0_9FIRM</name>
<organism evidence="1 2">
    <name type="scientific">Agathobacter rectalis</name>
    <dbReference type="NCBI Taxonomy" id="39491"/>
    <lineage>
        <taxon>Bacteria</taxon>
        <taxon>Bacillati</taxon>
        <taxon>Bacillota</taxon>
        <taxon>Clostridia</taxon>
        <taxon>Lachnospirales</taxon>
        <taxon>Lachnospiraceae</taxon>
        <taxon>Agathobacter</taxon>
    </lineage>
</organism>
<evidence type="ECO:0000313" key="2">
    <source>
        <dbReference type="Proteomes" id="UP001197684"/>
    </source>
</evidence>
<comment type="caution">
    <text evidence="1">The sequence shown here is derived from an EMBL/GenBank/DDBJ whole genome shotgun (WGS) entry which is preliminary data.</text>
</comment>
<dbReference type="Proteomes" id="UP001197684">
    <property type="component" value="Unassembled WGS sequence"/>
</dbReference>
<gene>
    <name evidence="1" type="ORF">LIZ56_02495</name>
</gene>
<protein>
    <recommendedName>
        <fullName evidence="3">Transposase (putative) YhgA-like domain-containing protein</fullName>
    </recommendedName>
</protein>
<proteinExistence type="predicted"/>
<reference evidence="1" key="1">
    <citation type="submission" date="2021-10" db="EMBL/GenBank/DDBJ databases">
        <title>Collection of gut derived symbiotic bacterial strains cultured from healthy donors.</title>
        <authorList>
            <person name="Lin H."/>
            <person name="Littmann E."/>
            <person name="Kohout C."/>
            <person name="Pamer E.G."/>
        </authorList>
    </citation>
    <scope>NUCLEOTIDE SEQUENCE</scope>
    <source>
        <strain evidence="1">DFI.9.42</strain>
    </source>
</reference>